<evidence type="ECO:0000313" key="8">
    <source>
        <dbReference type="EMBL" id="MBB4918474.1"/>
    </source>
</evidence>
<dbReference type="AlphaFoldDB" id="A0A7W7QRP3"/>
<feature type="transmembrane region" description="Helical" evidence="7">
    <location>
        <begin position="487"/>
        <end position="506"/>
    </location>
</feature>
<dbReference type="Gene3D" id="1.20.1740.10">
    <property type="entry name" value="Amino acid/polyamine transporter I"/>
    <property type="match status" value="1"/>
</dbReference>
<dbReference type="EMBL" id="JACHJP010000007">
    <property type="protein sequence ID" value="MBB4918474.1"/>
    <property type="molecule type" value="Genomic_DNA"/>
</dbReference>
<dbReference type="GO" id="GO:0022857">
    <property type="term" value="F:transmembrane transporter activity"/>
    <property type="evidence" value="ECO:0007669"/>
    <property type="project" value="InterPro"/>
</dbReference>
<evidence type="ECO:0000256" key="4">
    <source>
        <dbReference type="ARBA" id="ARBA00022989"/>
    </source>
</evidence>
<evidence type="ECO:0000256" key="2">
    <source>
        <dbReference type="ARBA" id="ARBA00022448"/>
    </source>
</evidence>
<evidence type="ECO:0000256" key="5">
    <source>
        <dbReference type="ARBA" id="ARBA00023136"/>
    </source>
</evidence>
<gene>
    <name evidence="8" type="ORF">FHS44_005604</name>
</gene>
<feature type="transmembrane region" description="Helical" evidence="7">
    <location>
        <begin position="207"/>
        <end position="229"/>
    </location>
</feature>
<feature type="transmembrane region" description="Helical" evidence="7">
    <location>
        <begin position="455"/>
        <end position="475"/>
    </location>
</feature>
<dbReference type="GO" id="GO:0016020">
    <property type="term" value="C:membrane"/>
    <property type="evidence" value="ECO:0007669"/>
    <property type="project" value="UniProtKB-SubCell"/>
</dbReference>
<comment type="caution">
    <text evidence="8">The sequence shown here is derived from an EMBL/GenBank/DDBJ whole genome shotgun (WGS) entry which is preliminary data.</text>
</comment>
<dbReference type="Pfam" id="PF13520">
    <property type="entry name" value="AA_permease_2"/>
    <property type="match status" value="1"/>
</dbReference>
<proteinExistence type="predicted"/>
<dbReference type="PANTHER" id="PTHR45649:SF26">
    <property type="entry name" value="OS04G0435100 PROTEIN"/>
    <property type="match status" value="1"/>
</dbReference>
<evidence type="ECO:0000256" key="7">
    <source>
        <dbReference type="SAM" id="Phobius"/>
    </source>
</evidence>
<feature type="transmembrane region" description="Helical" evidence="7">
    <location>
        <begin position="249"/>
        <end position="274"/>
    </location>
</feature>
<feature type="transmembrane region" description="Helical" evidence="7">
    <location>
        <begin position="295"/>
        <end position="317"/>
    </location>
</feature>
<name>A0A7W7QRP3_9ACTN</name>
<feature type="transmembrane region" description="Helical" evidence="7">
    <location>
        <begin position="63"/>
        <end position="83"/>
    </location>
</feature>
<keyword evidence="3 7" id="KW-0812">Transmembrane</keyword>
<accession>A0A7W7QRP3</accession>
<keyword evidence="5 7" id="KW-0472">Membrane</keyword>
<sequence>MPQYSPNEPPAHEPPDRTPRAHTTQGRTSQVHTPHAHTPQDQATAGVEEFGYKQAMKRGTGRFASFAVAFAFVSIATGIFTTYGSVLNSSGPAGIWTWPIVIVGQLAVAFIFGSLAARIPVTGYSYQWTSRLANPVLGWIIGWISFTFLAIVVVAVDYTIASTVLPVLLNYQGTALNAWVITGVVILAQAFLVGLSTKWTERVNNFAVSAELVGMVALVLLLLGVGFVAKEANFANLFSTGAIPSEGYLSFGTFTSAGPWMLGFLLGAFTIVGFESAANLAEETKDPARVVPRAMWQAVLASGVLGFLFLVAVTLLAGDPVELAKSATPIADVITRTLGPVVGTALLVLVVIAIFACGMVILMSGVRLVWAMSRDERFPGWQAWRKVSPRFGTPLNATILMCVIGELILAIFSTRTDALFGLFAAATLLPAIIYAATVALYVAKRRVLPPSRGFDLGRWEIPVIAVAVVWLVFELSLFRDSSFADPWTYVLIMLVIGAAYLAYLLVTRGGSRGLAMPEMRSIDAELDADAASGHNAAQGTQERR</sequence>
<reference evidence="8 9" key="1">
    <citation type="submission" date="2020-08" db="EMBL/GenBank/DDBJ databases">
        <title>Genomic Encyclopedia of Type Strains, Phase III (KMG-III): the genomes of soil and plant-associated and newly described type strains.</title>
        <authorList>
            <person name="Whitman W."/>
        </authorList>
    </citation>
    <scope>NUCLEOTIDE SEQUENCE [LARGE SCALE GENOMIC DNA]</scope>
    <source>
        <strain evidence="8 9">CECT 8840</strain>
    </source>
</reference>
<dbReference type="Proteomes" id="UP000552644">
    <property type="component" value="Unassembled WGS sequence"/>
</dbReference>
<dbReference type="PANTHER" id="PTHR45649">
    <property type="entry name" value="AMINO-ACID PERMEASE BAT1"/>
    <property type="match status" value="1"/>
</dbReference>
<feature type="compositionally biased region" description="Polar residues" evidence="6">
    <location>
        <begin position="21"/>
        <end position="32"/>
    </location>
</feature>
<organism evidence="8 9">
    <name type="scientific">Streptosporangium saharense</name>
    <dbReference type="NCBI Taxonomy" id="1706840"/>
    <lineage>
        <taxon>Bacteria</taxon>
        <taxon>Bacillati</taxon>
        <taxon>Actinomycetota</taxon>
        <taxon>Actinomycetes</taxon>
        <taxon>Streptosporangiales</taxon>
        <taxon>Streptosporangiaceae</taxon>
        <taxon>Streptosporangium</taxon>
    </lineage>
</organism>
<feature type="compositionally biased region" description="Basic and acidic residues" evidence="6">
    <location>
        <begin position="10"/>
        <end position="19"/>
    </location>
</feature>
<evidence type="ECO:0000256" key="3">
    <source>
        <dbReference type="ARBA" id="ARBA00022692"/>
    </source>
</evidence>
<evidence type="ECO:0000313" key="9">
    <source>
        <dbReference type="Proteomes" id="UP000552644"/>
    </source>
</evidence>
<keyword evidence="2" id="KW-0813">Transport</keyword>
<keyword evidence="9" id="KW-1185">Reference proteome</keyword>
<feature type="transmembrane region" description="Helical" evidence="7">
    <location>
        <begin position="95"/>
        <end position="115"/>
    </location>
</feature>
<dbReference type="PIRSF" id="PIRSF006060">
    <property type="entry name" value="AA_transporter"/>
    <property type="match status" value="1"/>
</dbReference>
<dbReference type="InterPro" id="IPR002293">
    <property type="entry name" value="AA/rel_permease1"/>
</dbReference>
<feature type="transmembrane region" description="Helical" evidence="7">
    <location>
        <begin position="337"/>
        <end position="370"/>
    </location>
</feature>
<evidence type="ECO:0000256" key="1">
    <source>
        <dbReference type="ARBA" id="ARBA00004141"/>
    </source>
</evidence>
<feature type="region of interest" description="Disordered" evidence="6">
    <location>
        <begin position="1"/>
        <end position="43"/>
    </location>
</feature>
<keyword evidence="4 7" id="KW-1133">Transmembrane helix</keyword>
<feature type="transmembrane region" description="Helical" evidence="7">
    <location>
        <begin position="176"/>
        <end position="195"/>
    </location>
</feature>
<feature type="transmembrane region" description="Helical" evidence="7">
    <location>
        <begin position="418"/>
        <end position="443"/>
    </location>
</feature>
<feature type="transmembrane region" description="Helical" evidence="7">
    <location>
        <begin position="391"/>
        <end position="412"/>
    </location>
</feature>
<comment type="subcellular location">
    <subcellularLocation>
        <location evidence="1">Membrane</location>
        <topology evidence="1">Multi-pass membrane protein</topology>
    </subcellularLocation>
</comment>
<protein>
    <submittedName>
        <fullName evidence="8">Amino acid transporter</fullName>
    </submittedName>
</protein>
<evidence type="ECO:0000256" key="6">
    <source>
        <dbReference type="SAM" id="MobiDB-lite"/>
    </source>
</evidence>
<feature type="transmembrane region" description="Helical" evidence="7">
    <location>
        <begin position="136"/>
        <end position="156"/>
    </location>
</feature>